<dbReference type="InParanoid" id="A0A0L0HGQ1"/>
<accession>A0A0L0HGQ1</accession>
<name>A0A0L0HGQ1_SPIPD</name>
<sequence>MTSSPSAPTIIRTLDASITTFSRPFSRFSVFPVGIRMSAVRLGNGDLFLLSPTPLDAPTTEKLEQLGRVKYLVCPNVVHHLYVGEYKKRWPEAKIIGVPGLREKRNDLEFDGIMGEKGSENKLYGFENEIEHRHFAGSGNQDTLYLHRPTNTLLTADLLFNMPPTDQYPPGHSFNVVLRAIYSKLKPNSGMHRFFSRYMNTSNAAEMRKDVKYVAENWRFGRIIPCHGGIIEEGGEQAFREAFAWFL</sequence>
<dbReference type="OrthoDB" id="421671at2759"/>
<dbReference type="InterPro" id="IPR025638">
    <property type="entry name" value="DUF4336"/>
</dbReference>
<dbReference type="RefSeq" id="XP_016608307.1">
    <property type="nucleotide sequence ID" value="XM_016752832.1"/>
</dbReference>
<proteinExistence type="predicted"/>
<dbReference type="InterPro" id="IPR036866">
    <property type="entry name" value="RibonucZ/Hydroxyglut_hydro"/>
</dbReference>
<protein>
    <recommendedName>
        <fullName evidence="3">DUF4336 domain-containing protein</fullName>
    </recommendedName>
</protein>
<evidence type="ECO:0008006" key="3">
    <source>
        <dbReference type="Google" id="ProtNLM"/>
    </source>
</evidence>
<dbReference type="GeneID" id="27688037"/>
<dbReference type="Pfam" id="PF14234">
    <property type="entry name" value="DUF4336"/>
    <property type="match status" value="1"/>
</dbReference>
<reference evidence="1 2" key="1">
    <citation type="submission" date="2009-08" db="EMBL/GenBank/DDBJ databases">
        <title>The Genome Sequence of Spizellomyces punctatus strain DAOM BR117.</title>
        <authorList>
            <consortium name="The Broad Institute Genome Sequencing Platform"/>
            <person name="Russ C."/>
            <person name="Cuomo C."/>
            <person name="Shea T."/>
            <person name="Young S.K."/>
            <person name="Zeng Q."/>
            <person name="Koehrsen M."/>
            <person name="Haas B."/>
            <person name="Borodovsky M."/>
            <person name="Guigo R."/>
            <person name="Alvarado L."/>
            <person name="Berlin A."/>
            <person name="Bochicchio J."/>
            <person name="Borenstein D."/>
            <person name="Chapman S."/>
            <person name="Chen Z."/>
            <person name="Engels R."/>
            <person name="Freedman E."/>
            <person name="Gellesch M."/>
            <person name="Goldberg J."/>
            <person name="Griggs A."/>
            <person name="Gujja S."/>
            <person name="Heiman D."/>
            <person name="Hepburn T."/>
            <person name="Howarth C."/>
            <person name="Jen D."/>
            <person name="Larson L."/>
            <person name="Lewis B."/>
            <person name="Mehta T."/>
            <person name="Park D."/>
            <person name="Pearson M."/>
            <person name="Roberts A."/>
            <person name="Saif S."/>
            <person name="Shenoy N."/>
            <person name="Sisk P."/>
            <person name="Stolte C."/>
            <person name="Sykes S."/>
            <person name="Thomson T."/>
            <person name="Walk T."/>
            <person name="White J."/>
            <person name="Yandava C."/>
            <person name="Burger G."/>
            <person name="Gray M.W."/>
            <person name="Holland P.W.H."/>
            <person name="King N."/>
            <person name="Lang F.B.F."/>
            <person name="Roger A.J."/>
            <person name="Ruiz-Trillo I."/>
            <person name="Lander E."/>
            <person name="Nusbaum C."/>
        </authorList>
    </citation>
    <scope>NUCLEOTIDE SEQUENCE [LARGE SCALE GENOMIC DNA]</scope>
    <source>
        <strain evidence="1 2">DAOM BR117</strain>
    </source>
</reference>
<dbReference type="PANTHER" id="PTHR33835">
    <property type="entry name" value="YALI0C07656P"/>
    <property type="match status" value="1"/>
</dbReference>
<dbReference type="Proteomes" id="UP000053201">
    <property type="component" value="Unassembled WGS sequence"/>
</dbReference>
<dbReference type="VEuPathDB" id="FungiDB:SPPG_04597"/>
<organism evidence="1 2">
    <name type="scientific">Spizellomyces punctatus (strain DAOM BR117)</name>
    <dbReference type="NCBI Taxonomy" id="645134"/>
    <lineage>
        <taxon>Eukaryota</taxon>
        <taxon>Fungi</taxon>
        <taxon>Fungi incertae sedis</taxon>
        <taxon>Chytridiomycota</taxon>
        <taxon>Chytridiomycota incertae sedis</taxon>
        <taxon>Chytridiomycetes</taxon>
        <taxon>Spizellomycetales</taxon>
        <taxon>Spizellomycetaceae</taxon>
        <taxon>Spizellomyces</taxon>
    </lineage>
</organism>
<dbReference type="OMA" id="IIPDREH"/>
<keyword evidence="2" id="KW-1185">Reference proteome</keyword>
<gene>
    <name evidence="1" type="ORF">SPPG_04597</name>
</gene>
<evidence type="ECO:0000313" key="2">
    <source>
        <dbReference type="Proteomes" id="UP000053201"/>
    </source>
</evidence>
<evidence type="ECO:0000313" key="1">
    <source>
        <dbReference type="EMBL" id="KND00268.1"/>
    </source>
</evidence>
<dbReference type="EMBL" id="KQ257456">
    <property type="protein sequence ID" value="KND00268.1"/>
    <property type="molecule type" value="Genomic_DNA"/>
</dbReference>
<dbReference type="SUPFAM" id="SSF56281">
    <property type="entry name" value="Metallo-hydrolase/oxidoreductase"/>
    <property type="match status" value="1"/>
</dbReference>
<dbReference type="PANTHER" id="PTHR33835:SF1">
    <property type="entry name" value="METALLO-BETA-LACTAMASE DOMAIN-CONTAINING PROTEIN"/>
    <property type="match status" value="1"/>
</dbReference>
<dbReference type="eggNOG" id="ENOG502S1EZ">
    <property type="taxonomic scope" value="Eukaryota"/>
</dbReference>
<dbReference type="AlphaFoldDB" id="A0A0L0HGQ1"/>